<accession>C6XXW9</accession>
<gene>
    <name evidence="1" type="ordered locus">Phep_2183</name>
</gene>
<dbReference type="HOGENOM" id="CLU_3203157_0_0_10"/>
<dbReference type="Proteomes" id="UP000000852">
    <property type="component" value="Chromosome"/>
</dbReference>
<evidence type="ECO:0000313" key="2">
    <source>
        <dbReference type="Proteomes" id="UP000000852"/>
    </source>
</evidence>
<dbReference type="EMBL" id="CP001681">
    <property type="protein sequence ID" value="ACU04387.1"/>
    <property type="molecule type" value="Genomic_DNA"/>
</dbReference>
<sequence length="45" mass="5443">MESEGDRLRNRDWFYSDFYNIITIVCENSKDFYTLGFLFLAIILI</sequence>
<organism evidence="1 2">
    <name type="scientific">Pedobacter heparinus (strain ATCC 13125 / DSM 2366 / CIP 104194 / JCM 7457 / NBRC 12017 / NCIMB 9290 / NRRL B-14731 / HIM 762-3)</name>
    <dbReference type="NCBI Taxonomy" id="485917"/>
    <lineage>
        <taxon>Bacteria</taxon>
        <taxon>Pseudomonadati</taxon>
        <taxon>Bacteroidota</taxon>
        <taxon>Sphingobacteriia</taxon>
        <taxon>Sphingobacteriales</taxon>
        <taxon>Sphingobacteriaceae</taxon>
        <taxon>Pedobacter</taxon>
    </lineage>
</organism>
<dbReference type="AlphaFoldDB" id="C6XXW9"/>
<protein>
    <submittedName>
        <fullName evidence="1">Uncharacterized protein</fullName>
    </submittedName>
</protein>
<dbReference type="KEGG" id="phe:Phep_2183"/>
<keyword evidence="2" id="KW-1185">Reference proteome</keyword>
<evidence type="ECO:0000313" key="1">
    <source>
        <dbReference type="EMBL" id="ACU04387.1"/>
    </source>
</evidence>
<reference evidence="1 2" key="1">
    <citation type="journal article" date="2009" name="Stand. Genomic Sci.">
        <title>Complete genome sequence of Pedobacter heparinus type strain (HIM 762-3).</title>
        <authorList>
            <person name="Han C."/>
            <person name="Spring S."/>
            <person name="Lapidus A."/>
            <person name="Del Rio T.G."/>
            <person name="Tice H."/>
            <person name="Copeland A."/>
            <person name="Cheng J.F."/>
            <person name="Lucas S."/>
            <person name="Chen F."/>
            <person name="Nolan M."/>
            <person name="Bruce D."/>
            <person name="Goodwin L."/>
            <person name="Pitluck S."/>
            <person name="Ivanova N."/>
            <person name="Mavromatis K."/>
            <person name="Mikhailova N."/>
            <person name="Pati A."/>
            <person name="Chen A."/>
            <person name="Palaniappan K."/>
            <person name="Land M."/>
            <person name="Hauser L."/>
            <person name="Chang Y.J."/>
            <person name="Jeffries C.C."/>
            <person name="Saunders E."/>
            <person name="Chertkov O."/>
            <person name="Brettin T."/>
            <person name="Goker M."/>
            <person name="Rohde M."/>
            <person name="Bristow J."/>
            <person name="Eisen J.A."/>
            <person name="Markowitz V."/>
            <person name="Hugenholtz P."/>
            <person name="Kyrpides N.C."/>
            <person name="Klenk H.P."/>
            <person name="Detter J.C."/>
        </authorList>
    </citation>
    <scope>NUCLEOTIDE SEQUENCE [LARGE SCALE GENOMIC DNA]</scope>
    <source>
        <strain evidence="2">ATCC 13125 / DSM 2366 / CIP 104194 / JCM 7457 / NBRC 12017 / NCIMB 9290 / NRRL B-14731 / HIM 762-3</strain>
    </source>
</reference>
<proteinExistence type="predicted"/>
<name>C6XXW9_PEDHD</name>
<dbReference type="STRING" id="485917.Phep_2183"/>